<reference evidence="2 3" key="1">
    <citation type="submission" date="2019-12" db="EMBL/GenBank/DDBJ databases">
        <title>Paenibacillus sp. nov. sp. isolated from soil.</title>
        <authorList>
            <person name="Kim J."/>
            <person name="Jeong S.E."/>
            <person name="Jung H.S."/>
            <person name="Jeon C.O."/>
        </authorList>
    </citation>
    <scope>NUCLEOTIDE SEQUENCE [LARGE SCALE GENOMIC DNA]</scope>
    <source>
        <strain evidence="2 3">5J-6</strain>
    </source>
</reference>
<organism evidence="2 3">
    <name type="scientific">Paenibacillus silvestris</name>
    <dbReference type="NCBI Taxonomy" id="2606219"/>
    <lineage>
        <taxon>Bacteria</taxon>
        <taxon>Bacillati</taxon>
        <taxon>Bacillota</taxon>
        <taxon>Bacilli</taxon>
        <taxon>Bacillales</taxon>
        <taxon>Paenibacillaceae</taxon>
        <taxon>Paenibacillus</taxon>
    </lineage>
</organism>
<evidence type="ECO:0000313" key="2">
    <source>
        <dbReference type="EMBL" id="MZQ87464.1"/>
    </source>
</evidence>
<dbReference type="InterPro" id="IPR032710">
    <property type="entry name" value="NTF2-like_dom_sf"/>
</dbReference>
<protein>
    <submittedName>
        <fullName evidence="2">SgcJ/EcaC family oxidoreductase</fullName>
    </submittedName>
</protein>
<sequence>MDANLKKQNEQEIHRVFSALQAAWNEHNGSAFGQCFTEEADYVTFNGQHLKGRQAIAEVHQKLFDGVLRGSLMTEGGSIQIRFLNADMALAHCVGAIKLRWQRKAPKNRDSINTNVLIKEKDGWKIAAFHNCRIQPPNFIQQWFMK</sequence>
<keyword evidence="3" id="KW-1185">Reference proteome</keyword>
<feature type="domain" description="DUF4440" evidence="1">
    <location>
        <begin position="13"/>
        <end position="126"/>
    </location>
</feature>
<comment type="caution">
    <text evidence="2">The sequence shown here is derived from an EMBL/GenBank/DDBJ whole genome shotgun (WGS) entry which is preliminary data.</text>
</comment>
<dbReference type="InterPro" id="IPR011944">
    <property type="entry name" value="Steroid_delta5-4_isomerase"/>
</dbReference>
<accession>A0A6L8VB11</accession>
<dbReference type="InterPro" id="IPR027843">
    <property type="entry name" value="DUF4440"/>
</dbReference>
<evidence type="ECO:0000259" key="1">
    <source>
        <dbReference type="Pfam" id="PF14534"/>
    </source>
</evidence>
<gene>
    <name evidence="2" type="ORF">GQF01_35625</name>
</gene>
<dbReference type="NCBIfam" id="TIGR02246">
    <property type="entry name" value="SgcJ/EcaC family oxidoreductase"/>
    <property type="match status" value="1"/>
</dbReference>
<dbReference type="EMBL" id="WTUZ01000040">
    <property type="protein sequence ID" value="MZQ87464.1"/>
    <property type="molecule type" value="Genomic_DNA"/>
</dbReference>
<proteinExistence type="predicted"/>
<dbReference type="AlphaFoldDB" id="A0A6L8VB11"/>
<evidence type="ECO:0000313" key="3">
    <source>
        <dbReference type="Proteomes" id="UP000481087"/>
    </source>
</evidence>
<name>A0A6L8VB11_9BACL</name>
<dbReference type="Gene3D" id="3.10.450.50">
    <property type="match status" value="1"/>
</dbReference>
<dbReference type="Proteomes" id="UP000481087">
    <property type="component" value="Unassembled WGS sequence"/>
</dbReference>
<dbReference type="SUPFAM" id="SSF54427">
    <property type="entry name" value="NTF2-like"/>
    <property type="match status" value="1"/>
</dbReference>
<dbReference type="Pfam" id="PF14534">
    <property type="entry name" value="DUF4440"/>
    <property type="match status" value="1"/>
</dbReference>